<feature type="domain" description="N6 adenine-specific DNA methyltransferase N-terminal" evidence="10">
    <location>
        <begin position="9"/>
        <end position="147"/>
    </location>
</feature>
<dbReference type="eggNOG" id="COG1196">
    <property type="taxonomic scope" value="Bacteria"/>
</dbReference>
<dbReference type="GO" id="GO:0008170">
    <property type="term" value="F:N-methyltransferase activity"/>
    <property type="evidence" value="ECO:0007669"/>
    <property type="project" value="InterPro"/>
</dbReference>
<protein>
    <recommendedName>
        <fullName evidence="2">site-specific DNA-methyltransferase (adenine-specific)</fullName>
        <ecNumber evidence="2">2.1.1.72</ecNumber>
    </recommendedName>
</protein>
<dbReference type="PROSITE" id="PS00092">
    <property type="entry name" value="N6_MTASE"/>
    <property type="match status" value="1"/>
</dbReference>
<sequence length="881" mass="100042">MAKLTLPKLERHLYGAADILRGKMDHAEFRDFIFGMLFLKRCSDVFDEERERLMAAELADGATPEQIEETAEDPNLYDDFFVPKRSRWKEINDHLHTAVGDGLNKALGELADENRMLAGVMEHIDFTRKVGDSSLSDQKLRALIRHFGKYRLRNGDFEHADLLGSAYEYLIYMFAEAGGRKGGDFYTPRDVVRMMVRLLDPREGQEIYDPACGSGGMLIFSKRHVEEHGGDGRNLFLHGQDSSGSAWVVCKMNMILNGISKAEIHNDDTLAHPKHLDRGSLRRFDLVLSNPPFGINYSREGMEFPERFRYGFCPESGKKAELMFIQHMHAVLRPQGLLASVAPHGVLFRGGREGEIRQGFLDEDLIEAVIGLGPNLFYGTGIPACILILRQNRHAKPSERRGKVLFINADADFEAGRAQNYLRPEHAEKIVRTYQRFETIPGYSQVVDLAEIQANGGNLNIRRYADNAPPPEPQDVRAHLLGGVPRAEIADQRALLAACGFDPAAVFVDRDERYVDFAPSLTKRSDLRRLIETDAGVQARRAELTRAFAGWWTDNRDRLAALPETHSLMDLRATLLESFEQDLVPVGLLDRFKIAGVTASWWNHAYDELKTISAQGFTGLIDGWVETIRDFIEGDDDTQADDFKPLEHKIVPRLIPEFLEELAAAEAEIERLKGEKEAFERGEHLEDSAEDYDGKESNYAREQDDLRKSLKARIRDPLDRIRFLKRGPGVKDQGSIAARRKLGQDTRELESELVRLEAQTGPVLLEIAEIDALLAPWEQIKKDLTEARKVLKVLKARLVERLMEARDALSDGEARDLVLEMIRDDLNGQLSRYADEQMGWFMALLESWWEKYQLTLRNIEVKRDTVKGRLDGFLRELGYVG</sequence>
<keyword evidence="6" id="KW-0680">Restriction system</keyword>
<dbReference type="Proteomes" id="UP000006062">
    <property type="component" value="Chromosome"/>
</dbReference>
<proteinExistence type="inferred from homology"/>
<dbReference type="GO" id="GO:0009007">
    <property type="term" value="F:site-specific DNA-methyltransferase (adenine-specific) activity"/>
    <property type="evidence" value="ECO:0007669"/>
    <property type="project" value="UniProtKB-EC"/>
</dbReference>
<evidence type="ECO:0000259" key="9">
    <source>
        <dbReference type="Pfam" id="PF02384"/>
    </source>
</evidence>
<dbReference type="GO" id="GO:0003677">
    <property type="term" value="F:DNA binding"/>
    <property type="evidence" value="ECO:0007669"/>
    <property type="project" value="InterPro"/>
</dbReference>
<dbReference type="Pfam" id="PF12161">
    <property type="entry name" value="HsdM_N"/>
    <property type="match status" value="1"/>
</dbReference>
<dbReference type="InterPro" id="IPR051537">
    <property type="entry name" value="DNA_Adenine_Mtase"/>
</dbReference>
<evidence type="ECO:0000256" key="2">
    <source>
        <dbReference type="ARBA" id="ARBA00011900"/>
    </source>
</evidence>
<keyword evidence="3 11" id="KW-0489">Methyltransferase</keyword>
<dbReference type="AlphaFoldDB" id="I3Y970"/>
<dbReference type="KEGG" id="tvi:Thivi_1547"/>
<dbReference type="EMBL" id="CP003154">
    <property type="protein sequence ID" value="AFL73538.1"/>
    <property type="molecule type" value="Genomic_DNA"/>
</dbReference>
<accession>I3Y970</accession>
<evidence type="ECO:0000256" key="6">
    <source>
        <dbReference type="ARBA" id="ARBA00022747"/>
    </source>
</evidence>
<feature type="domain" description="DNA methylase adenine-specific" evidence="9">
    <location>
        <begin position="160"/>
        <end position="467"/>
    </location>
</feature>
<evidence type="ECO:0000256" key="1">
    <source>
        <dbReference type="ARBA" id="ARBA00006594"/>
    </source>
</evidence>
<dbReference type="SUPFAM" id="SSF53335">
    <property type="entry name" value="S-adenosyl-L-methionine-dependent methyltransferases"/>
    <property type="match status" value="1"/>
</dbReference>
<gene>
    <name evidence="11" type="ordered locus">Thivi_1547</name>
</gene>
<evidence type="ECO:0000256" key="7">
    <source>
        <dbReference type="ARBA" id="ARBA00047942"/>
    </source>
</evidence>
<organism evidence="11 12">
    <name type="scientific">Thiocystis violascens (strain ATCC 17096 / DSM 198 / 6111)</name>
    <name type="common">Chromatium violascens</name>
    <dbReference type="NCBI Taxonomy" id="765911"/>
    <lineage>
        <taxon>Bacteria</taxon>
        <taxon>Pseudomonadati</taxon>
        <taxon>Pseudomonadota</taxon>
        <taxon>Gammaproteobacteria</taxon>
        <taxon>Chromatiales</taxon>
        <taxon>Chromatiaceae</taxon>
        <taxon>Thiocystis</taxon>
    </lineage>
</organism>
<dbReference type="PANTHER" id="PTHR42933">
    <property type="entry name" value="SLR6095 PROTEIN"/>
    <property type="match status" value="1"/>
</dbReference>
<evidence type="ECO:0000313" key="11">
    <source>
        <dbReference type="EMBL" id="AFL73538.1"/>
    </source>
</evidence>
<keyword evidence="5" id="KW-0949">S-adenosyl-L-methionine</keyword>
<dbReference type="Gene3D" id="1.20.1260.30">
    <property type="match status" value="1"/>
</dbReference>
<dbReference type="Gene3D" id="3.40.50.150">
    <property type="entry name" value="Vaccinia Virus protein VP39"/>
    <property type="match status" value="1"/>
</dbReference>
<feature type="region of interest" description="Disordered" evidence="8">
    <location>
        <begin position="680"/>
        <end position="700"/>
    </location>
</feature>
<evidence type="ECO:0000256" key="5">
    <source>
        <dbReference type="ARBA" id="ARBA00022691"/>
    </source>
</evidence>
<evidence type="ECO:0000259" key="10">
    <source>
        <dbReference type="Pfam" id="PF12161"/>
    </source>
</evidence>
<dbReference type="HOGENOM" id="CLU_013049_4_0_6"/>
<comment type="catalytic activity">
    <reaction evidence="7">
        <text>a 2'-deoxyadenosine in DNA + S-adenosyl-L-methionine = an N(6)-methyl-2'-deoxyadenosine in DNA + S-adenosyl-L-homocysteine + H(+)</text>
        <dbReference type="Rhea" id="RHEA:15197"/>
        <dbReference type="Rhea" id="RHEA-COMP:12418"/>
        <dbReference type="Rhea" id="RHEA-COMP:12419"/>
        <dbReference type="ChEBI" id="CHEBI:15378"/>
        <dbReference type="ChEBI" id="CHEBI:57856"/>
        <dbReference type="ChEBI" id="CHEBI:59789"/>
        <dbReference type="ChEBI" id="CHEBI:90615"/>
        <dbReference type="ChEBI" id="CHEBI:90616"/>
        <dbReference type="EC" id="2.1.1.72"/>
    </reaction>
</comment>
<evidence type="ECO:0000256" key="8">
    <source>
        <dbReference type="SAM" id="MobiDB-lite"/>
    </source>
</evidence>
<dbReference type="RefSeq" id="WP_014778004.1">
    <property type="nucleotide sequence ID" value="NC_018012.1"/>
</dbReference>
<evidence type="ECO:0000256" key="4">
    <source>
        <dbReference type="ARBA" id="ARBA00022679"/>
    </source>
</evidence>
<dbReference type="GO" id="GO:0032259">
    <property type="term" value="P:methylation"/>
    <property type="evidence" value="ECO:0007669"/>
    <property type="project" value="UniProtKB-KW"/>
</dbReference>
<dbReference type="GO" id="GO:0009307">
    <property type="term" value="P:DNA restriction-modification system"/>
    <property type="evidence" value="ECO:0007669"/>
    <property type="project" value="UniProtKB-KW"/>
</dbReference>
<name>I3Y970_THIV6</name>
<dbReference type="InterPro" id="IPR003356">
    <property type="entry name" value="DNA_methylase_A-5"/>
</dbReference>
<dbReference type="InterPro" id="IPR002052">
    <property type="entry name" value="DNA_methylase_N6_adenine_CS"/>
</dbReference>
<dbReference type="InterPro" id="IPR029063">
    <property type="entry name" value="SAM-dependent_MTases_sf"/>
</dbReference>
<evidence type="ECO:0000313" key="12">
    <source>
        <dbReference type="Proteomes" id="UP000006062"/>
    </source>
</evidence>
<dbReference type="InterPro" id="IPR022749">
    <property type="entry name" value="D12N6_MeTrfase_N"/>
</dbReference>
<dbReference type="InterPro" id="IPR038333">
    <property type="entry name" value="T1MK-like_N_sf"/>
</dbReference>
<keyword evidence="12" id="KW-1185">Reference proteome</keyword>
<dbReference type="PRINTS" id="PR00507">
    <property type="entry name" value="N12N6MTFRASE"/>
</dbReference>
<dbReference type="REBASE" id="48999">
    <property type="entry name" value="M.Tvi198ORF1547P"/>
</dbReference>
<dbReference type="Pfam" id="PF02384">
    <property type="entry name" value="N6_Mtase"/>
    <property type="match status" value="1"/>
</dbReference>
<dbReference type="EC" id="2.1.1.72" evidence="2"/>
<reference evidence="11 12" key="1">
    <citation type="submission" date="2012-06" db="EMBL/GenBank/DDBJ databases">
        <title>Complete sequence of Thiocystis violascens DSM 198.</title>
        <authorList>
            <consortium name="US DOE Joint Genome Institute"/>
            <person name="Lucas S."/>
            <person name="Han J."/>
            <person name="Lapidus A."/>
            <person name="Cheng J.-F."/>
            <person name="Goodwin L."/>
            <person name="Pitluck S."/>
            <person name="Peters L."/>
            <person name="Ovchinnikova G."/>
            <person name="Teshima H."/>
            <person name="Detter J.C."/>
            <person name="Han C."/>
            <person name="Tapia R."/>
            <person name="Land M."/>
            <person name="Hauser L."/>
            <person name="Kyrpides N."/>
            <person name="Ivanova N."/>
            <person name="Pagani I."/>
            <person name="Vogl K."/>
            <person name="Liu Z."/>
            <person name="Frigaard N.-U."/>
            <person name="Bryant D."/>
            <person name="Woyke T."/>
        </authorList>
    </citation>
    <scope>NUCLEOTIDE SEQUENCE [LARGE SCALE GENOMIC DNA]</scope>
    <source>
        <strain evidence="12">ATCC 17096 / DSM 198 / 6111</strain>
    </source>
</reference>
<evidence type="ECO:0000256" key="3">
    <source>
        <dbReference type="ARBA" id="ARBA00022603"/>
    </source>
</evidence>
<dbReference type="STRING" id="765911.Thivi_1547"/>
<comment type="similarity">
    <text evidence="1">Belongs to the N(4)/N(6)-methyltransferase family.</text>
</comment>
<dbReference type="PANTHER" id="PTHR42933:SF3">
    <property type="entry name" value="TYPE I RESTRICTION ENZYME MJAVIII METHYLASE SUBUNIT"/>
    <property type="match status" value="1"/>
</dbReference>
<dbReference type="eggNOG" id="COG0286">
    <property type="taxonomic scope" value="Bacteria"/>
</dbReference>
<keyword evidence="4 11" id="KW-0808">Transferase</keyword>